<sequence length="250" mass="27030">MKTLKIVSALLMTAGLLYVPAFAAEGSSQLLASFQTERDVAAKELILDKLTQSYPDAGPALLEVARSAGDSDTAWLAIRGIGHLRFKGAVPFLAQSLSSKHAYVRANSARALGEIKDTSVTSFLMQAIKNEKDGGVIEQMSLALTMLHAVESVAVLKTKALHSSAQTRTWVVGAVADLGKREDVPFLATYLDDKDHLVAMRAAEGIEQLTGQDFGFPPSVSGPPSQQREVAAIQRARTWWRQRQAAADRR</sequence>
<keyword evidence="1" id="KW-0732">Signal</keyword>
<dbReference type="RefSeq" id="WP_341427196.1">
    <property type="nucleotide sequence ID" value="NZ_JBBUTG010000012.1"/>
</dbReference>
<feature type="signal peptide" evidence="1">
    <location>
        <begin position="1"/>
        <end position="23"/>
    </location>
</feature>
<dbReference type="Gene3D" id="1.25.10.10">
    <property type="entry name" value="Leucine-rich Repeat Variant"/>
    <property type="match status" value="1"/>
</dbReference>
<evidence type="ECO:0000256" key="1">
    <source>
        <dbReference type="SAM" id="SignalP"/>
    </source>
</evidence>
<dbReference type="SUPFAM" id="SSF48371">
    <property type="entry name" value="ARM repeat"/>
    <property type="match status" value="1"/>
</dbReference>
<protein>
    <submittedName>
        <fullName evidence="2">HEAT repeat domain-containing protein</fullName>
    </submittedName>
</protein>
<comment type="caution">
    <text evidence="2">The sequence shown here is derived from an EMBL/GenBank/DDBJ whole genome shotgun (WGS) entry which is preliminary data.</text>
</comment>
<proteinExistence type="predicted"/>
<dbReference type="InterPro" id="IPR011989">
    <property type="entry name" value="ARM-like"/>
</dbReference>
<accession>A0ABU9BUG7</accession>
<dbReference type="Proteomes" id="UP001371218">
    <property type="component" value="Unassembled WGS sequence"/>
</dbReference>
<dbReference type="EMBL" id="JBBUTG010000012">
    <property type="protein sequence ID" value="MEK8032774.1"/>
    <property type="molecule type" value="Genomic_DNA"/>
</dbReference>
<name>A0ABU9BUG7_9BURK</name>
<organism evidence="2 3">
    <name type="scientific">Ideonella lacteola</name>
    <dbReference type="NCBI Taxonomy" id="2984193"/>
    <lineage>
        <taxon>Bacteria</taxon>
        <taxon>Pseudomonadati</taxon>
        <taxon>Pseudomonadota</taxon>
        <taxon>Betaproteobacteria</taxon>
        <taxon>Burkholderiales</taxon>
        <taxon>Sphaerotilaceae</taxon>
        <taxon>Ideonella</taxon>
    </lineage>
</organism>
<evidence type="ECO:0000313" key="2">
    <source>
        <dbReference type="EMBL" id="MEK8032774.1"/>
    </source>
</evidence>
<reference evidence="2 3" key="1">
    <citation type="submission" date="2024-04" db="EMBL/GenBank/DDBJ databases">
        <title>Novel species of the genus Ideonella isolated from streams.</title>
        <authorList>
            <person name="Lu H."/>
        </authorList>
    </citation>
    <scope>NUCLEOTIDE SEQUENCE [LARGE SCALE GENOMIC DNA]</scope>
    <source>
        <strain evidence="2 3">DXS29W</strain>
    </source>
</reference>
<keyword evidence="3" id="KW-1185">Reference proteome</keyword>
<dbReference type="InterPro" id="IPR016024">
    <property type="entry name" value="ARM-type_fold"/>
</dbReference>
<feature type="chain" id="PRO_5046985376" evidence="1">
    <location>
        <begin position="24"/>
        <end position="250"/>
    </location>
</feature>
<gene>
    <name evidence="2" type="ORF">AACH06_18290</name>
</gene>
<evidence type="ECO:0000313" key="3">
    <source>
        <dbReference type="Proteomes" id="UP001371218"/>
    </source>
</evidence>
<dbReference type="Pfam" id="PF13646">
    <property type="entry name" value="HEAT_2"/>
    <property type="match status" value="1"/>
</dbReference>